<keyword evidence="2" id="KW-1185">Reference proteome</keyword>
<evidence type="ECO:0000313" key="1">
    <source>
        <dbReference type="EMBL" id="KPI90370.1"/>
    </source>
</evidence>
<dbReference type="AlphaFoldDB" id="A0A0N1PEA2"/>
<proteinExistence type="predicted"/>
<organism evidence="1 2">
    <name type="scientific">Leptomonas seymouri</name>
    <dbReference type="NCBI Taxonomy" id="5684"/>
    <lineage>
        <taxon>Eukaryota</taxon>
        <taxon>Discoba</taxon>
        <taxon>Euglenozoa</taxon>
        <taxon>Kinetoplastea</taxon>
        <taxon>Metakinetoplastina</taxon>
        <taxon>Trypanosomatida</taxon>
        <taxon>Trypanosomatidae</taxon>
        <taxon>Leishmaniinae</taxon>
        <taxon>Leptomonas</taxon>
    </lineage>
</organism>
<dbReference type="Proteomes" id="UP000038009">
    <property type="component" value="Unassembled WGS sequence"/>
</dbReference>
<name>A0A0N1PEA2_LEPSE</name>
<evidence type="ECO:0000313" key="2">
    <source>
        <dbReference type="Proteomes" id="UP000038009"/>
    </source>
</evidence>
<accession>A0A0N1PEA2</accession>
<dbReference type="VEuPathDB" id="TriTrypDB:Lsey_0006_0040"/>
<gene>
    <name evidence="1" type="ORF">ABL78_0446</name>
</gene>
<sequence>MLPQFHNAVRDRTEGQLLFRTVLVVHDQAEMTQPLCCFPREASAHQSPCIVWNVKRQAASFAPTAADNEPSLLDQCHDGYQTVLTTMCKEQKWRSLDATLPSYEAYMKSRGKPFEPYTELSRVAGVPAVRGTCTGFGSTLSAALGRCVHCGCSDGHAVAADRFDTKQKWKDGDVDDLLMNYALHRCDEVAAVEATALKQKRGAHETWLKLKEMLSD</sequence>
<dbReference type="EMBL" id="LJSK01000006">
    <property type="protein sequence ID" value="KPI90370.1"/>
    <property type="molecule type" value="Genomic_DNA"/>
</dbReference>
<protein>
    <submittedName>
        <fullName evidence="1">Uncharacterized protein</fullName>
    </submittedName>
</protein>
<dbReference type="OrthoDB" id="433668at2759"/>
<reference evidence="1 2" key="1">
    <citation type="journal article" date="2015" name="PLoS Pathog.">
        <title>Leptomonas seymouri: Adaptations to the Dixenous Life Cycle Analyzed by Genome Sequencing, Transcriptome Profiling and Co-infection with Leishmania donovani.</title>
        <authorList>
            <person name="Kraeva N."/>
            <person name="Butenko A."/>
            <person name="Hlavacova J."/>
            <person name="Kostygov A."/>
            <person name="Myskova J."/>
            <person name="Grybchuk D."/>
            <person name="Lestinova T."/>
            <person name="Votypka J."/>
            <person name="Volf P."/>
            <person name="Opperdoes F."/>
            <person name="Flegontov P."/>
            <person name="Lukes J."/>
            <person name="Yurchenko V."/>
        </authorList>
    </citation>
    <scope>NUCLEOTIDE SEQUENCE [LARGE SCALE GENOMIC DNA]</scope>
    <source>
        <strain evidence="1 2">ATCC 30220</strain>
    </source>
</reference>
<comment type="caution">
    <text evidence="1">The sequence shown here is derived from an EMBL/GenBank/DDBJ whole genome shotgun (WGS) entry which is preliminary data.</text>
</comment>